<evidence type="ECO:0000256" key="7">
    <source>
        <dbReference type="ARBA" id="ARBA00022490"/>
    </source>
</evidence>
<dbReference type="EC" id="6.3.2.4" evidence="6 18"/>
<dbReference type="GO" id="GO:0009252">
    <property type="term" value="P:peptidoglycan biosynthetic process"/>
    <property type="evidence" value="ECO:0007669"/>
    <property type="project" value="UniProtKB-UniRule"/>
</dbReference>
<keyword evidence="24" id="KW-1185">Reference proteome</keyword>
<dbReference type="RefSeq" id="WP_142891955.1">
    <property type="nucleotide sequence ID" value="NZ_ML660160.1"/>
</dbReference>
<dbReference type="GO" id="GO:0005524">
    <property type="term" value="F:ATP binding"/>
    <property type="evidence" value="ECO:0007669"/>
    <property type="project" value="UniProtKB-UniRule"/>
</dbReference>
<evidence type="ECO:0000256" key="4">
    <source>
        <dbReference type="ARBA" id="ARBA00004752"/>
    </source>
</evidence>
<evidence type="ECO:0000256" key="17">
    <source>
        <dbReference type="ARBA" id="ARBA00047614"/>
    </source>
</evidence>
<evidence type="ECO:0000256" key="21">
    <source>
        <dbReference type="PROSITE-ProRule" id="PRU00409"/>
    </source>
</evidence>
<keyword evidence="16 18" id="KW-0961">Cell wall biogenesis/degradation</keyword>
<evidence type="ECO:0000259" key="22">
    <source>
        <dbReference type="PROSITE" id="PS50975"/>
    </source>
</evidence>
<dbReference type="OrthoDB" id="9813261at2"/>
<evidence type="ECO:0000256" key="11">
    <source>
        <dbReference type="ARBA" id="ARBA00022840"/>
    </source>
</evidence>
<dbReference type="GO" id="GO:0008360">
    <property type="term" value="P:regulation of cell shape"/>
    <property type="evidence" value="ECO:0007669"/>
    <property type="project" value="UniProtKB-KW"/>
</dbReference>
<dbReference type="InterPro" id="IPR005905">
    <property type="entry name" value="D_ala_D_ala"/>
</dbReference>
<dbReference type="PROSITE" id="PS50975">
    <property type="entry name" value="ATP_GRASP"/>
    <property type="match status" value="1"/>
</dbReference>
<dbReference type="Gene3D" id="3.30.1490.20">
    <property type="entry name" value="ATP-grasp fold, A domain"/>
    <property type="match status" value="1"/>
</dbReference>
<feature type="active site" evidence="19">
    <location>
        <position position="25"/>
    </location>
</feature>
<feature type="active site" evidence="19">
    <location>
        <position position="158"/>
    </location>
</feature>
<dbReference type="PANTHER" id="PTHR23132:SF23">
    <property type="entry name" value="D-ALANINE--D-ALANINE LIGASE B"/>
    <property type="match status" value="1"/>
</dbReference>
<dbReference type="SUPFAM" id="SSF56059">
    <property type="entry name" value="Glutathione synthetase ATP-binding domain-like"/>
    <property type="match status" value="1"/>
</dbReference>
<feature type="binding site" evidence="20">
    <location>
        <position position="279"/>
    </location>
    <ligand>
        <name>Mg(2+)</name>
        <dbReference type="ChEBI" id="CHEBI:18420"/>
        <label>1</label>
    </ligand>
</feature>
<accession>A0A545UKB1</accession>
<evidence type="ECO:0000256" key="13">
    <source>
        <dbReference type="ARBA" id="ARBA00022960"/>
    </source>
</evidence>
<evidence type="ECO:0000313" key="23">
    <source>
        <dbReference type="EMBL" id="TQV89891.1"/>
    </source>
</evidence>
<keyword evidence="14 18" id="KW-0573">Peptidoglycan synthesis</keyword>
<evidence type="ECO:0000256" key="18">
    <source>
        <dbReference type="HAMAP-Rule" id="MF_00047"/>
    </source>
</evidence>
<evidence type="ECO:0000256" key="14">
    <source>
        <dbReference type="ARBA" id="ARBA00022984"/>
    </source>
</evidence>
<comment type="similarity">
    <text evidence="5 18">Belongs to the D-alanine--D-alanine ligase family.</text>
</comment>
<comment type="caution">
    <text evidence="23">The sequence shown here is derived from an EMBL/GenBank/DDBJ whole genome shotgun (WGS) entry which is preliminary data.</text>
</comment>
<dbReference type="HAMAP" id="MF_00047">
    <property type="entry name" value="Dala_Dala_lig"/>
    <property type="match status" value="1"/>
</dbReference>
<evidence type="ECO:0000313" key="24">
    <source>
        <dbReference type="Proteomes" id="UP000315439"/>
    </source>
</evidence>
<keyword evidence="9 20" id="KW-0479">Metal-binding</keyword>
<evidence type="ECO:0000256" key="2">
    <source>
        <dbReference type="ARBA" id="ARBA00003921"/>
    </source>
</evidence>
<dbReference type="InterPro" id="IPR000291">
    <property type="entry name" value="D-Ala_lig_Van_CS"/>
</dbReference>
<sequence>MGLSLTRTPQEYGRVAVLLGGHSAEREVSLQSGEAIYAALISAGVDAVKIDPVDGLYEQLKSQNITRVFIALHGRDGEDGVVQGFLKTLNIPFTGSDVGSAAISMNKLLSKQIWQQLEIPTARFSTVKHGESFSEVDARRLFAKLGSVLFVKPVKEGSSVGMSKVKTPQELISAVKLAHQYDVHALVESYISGKEYTVTVLKGKALPSISMQTPREFYDYEAKYESTTTEYFCPSGLNDIDESEVQSLALRAFESLGCTGWGRVDFIREGESGPFLILEANTVPGMTESSLVPKAANAVGISFEKLVFHILDTSFSPGQ</sequence>
<keyword evidence="8 18" id="KW-0436">Ligase</keyword>
<dbReference type="SUPFAM" id="SSF52440">
    <property type="entry name" value="PreATP-grasp domain"/>
    <property type="match status" value="1"/>
</dbReference>
<dbReference type="Pfam" id="PF01820">
    <property type="entry name" value="Dala_Dala_lig_N"/>
    <property type="match status" value="1"/>
</dbReference>
<dbReference type="EMBL" id="VIKS01000001">
    <property type="protein sequence ID" value="TQV89891.1"/>
    <property type="molecule type" value="Genomic_DNA"/>
</dbReference>
<dbReference type="GO" id="GO:0005829">
    <property type="term" value="C:cytosol"/>
    <property type="evidence" value="ECO:0007669"/>
    <property type="project" value="TreeGrafter"/>
</dbReference>
<comment type="subcellular location">
    <subcellularLocation>
        <location evidence="3 18">Cytoplasm</location>
    </subcellularLocation>
</comment>
<keyword evidence="15 20" id="KW-0464">Manganese</keyword>
<comment type="catalytic activity">
    <reaction evidence="17 18">
        <text>2 D-alanine + ATP = D-alanyl-D-alanine + ADP + phosphate + H(+)</text>
        <dbReference type="Rhea" id="RHEA:11224"/>
        <dbReference type="ChEBI" id="CHEBI:15378"/>
        <dbReference type="ChEBI" id="CHEBI:30616"/>
        <dbReference type="ChEBI" id="CHEBI:43474"/>
        <dbReference type="ChEBI" id="CHEBI:57416"/>
        <dbReference type="ChEBI" id="CHEBI:57822"/>
        <dbReference type="ChEBI" id="CHEBI:456216"/>
        <dbReference type="EC" id="6.3.2.4"/>
    </reaction>
</comment>
<dbReference type="FunFam" id="3.30.470.20:FF:000008">
    <property type="entry name" value="D-alanine--D-alanine ligase"/>
    <property type="match status" value="1"/>
</dbReference>
<dbReference type="NCBIfam" id="TIGR01205">
    <property type="entry name" value="D_ala_D_alaTIGR"/>
    <property type="match status" value="1"/>
</dbReference>
<evidence type="ECO:0000256" key="9">
    <source>
        <dbReference type="ARBA" id="ARBA00022723"/>
    </source>
</evidence>
<comment type="cofactor">
    <cofactor evidence="1">
        <name>Mn(2+)</name>
        <dbReference type="ChEBI" id="CHEBI:29035"/>
    </cofactor>
</comment>
<reference evidence="23 24" key="1">
    <citation type="submission" date="2019-07" db="EMBL/GenBank/DDBJ databases">
        <title>Draft genome for Aliikangiella sp. M105.</title>
        <authorList>
            <person name="Wang G."/>
        </authorList>
    </citation>
    <scope>NUCLEOTIDE SEQUENCE [LARGE SCALE GENOMIC DNA]</scope>
    <source>
        <strain evidence="23 24">M105</strain>
    </source>
</reference>
<feature type="binding site" evidence="20">
    <location>
        <position position="265"/>
    </location>
    <ligand>
        <name>Mg(2+)</name>
        <dbReference type="ChEBI" id="CHEBI:18420"/>
        <label>1</label>
    </ligand>
</feature>
<keyword evidence="7 18" id="KW-0963">Cytoplasm</keyword>
<dbReference type="UniPathway" id="UPA00219"/>
<dbReference type="Proteomes" id="UP000315439">
    <property type="component" value="Unassembled WGS sequence"/>
</dbReference>
<evidence type="ECO:0000256" key="6">
    <source>
        <dbReference type="ARBA" id="ARBA00012216"/>
    </source>
</evidence>
<organism evidence="23 24">
    <name type="scientific">Aliikangiella coralliicola</name>
    <dbReference type="NCBI Taxonomy" id="2592383"/>
    <lineage>
        <taxon>Bacteria</taxon>
        <taxon>Pseudomonadati</taxon>
        <taxon>Pseudomonadota</taxon>
        <taxon>Gammaproteobacteria</taxon>
        <taxon>Oceanospirillales</taxon>
        <taxon>Pleioneaceae</taxon>
        <taxon>Aliikangiella</taxon>
    </lineage>
</organism>
<keyword evidence="12 20" id="KW-0460">Magnesium</keyword>
<evidence type="ECO:0000256" key="12">
    <source>
        <dbReference type="ARBA" id="ARBA00022842"/>
    </source>
</evidence>
<dbReference type="PROSITE" id="PS00844">
    <property type="entry name" value="DALA_DALA_LIGASE_2"/>
    <property type="match status" value="1"/>
</dbReference>
<dbReference type="InterPro" id="IPR016185">
    <property type="entry name" value="PreATP-grasp_dom_sf"/>
</dbReference>
<comment type="cofactor">
    <cofactor evidence="20">
        <name>Mg(2+)</name>
        <dbReference type="ChEBI" id="CHEBI:18420"/>
    </cofactor>
    <cofactor evidence="20">
        <name>Mn(2+)</name>
        <dbReference type="ChEBI" id="CHEBI:29035"/>
    </cofactor>
    <text evidence="20">Binds 2 magnesium or manganese ions per subunit.</text>
</comment>
<dbReference type="InterPro" id="IPR011761">
    <property type="entry name" value="ATP-grasp"/>
</dbReference>
<dbReference type="GO" id="GO:0071555">
    <property type="term" value="P:cell wall organization"/>
    <property type="evidence" value="ECO:0007669"/>
    <property type="project" value="UniProtKB-KW"/>
</dbReference>
<evidence type="ECO:0000256" key="15">
    <source>
        <dbReference type="ARBA" id="ARBA00023211"/>
    </source>
</evidence>
<comment type="pathway">
    <text evidence="4 18">Cell wall biogenesis; peptidoglycan biosynthesis.</text>
</comment>
<keyword evidence="11 21" id="KW-0067">ATP-binding</keyword>
<dbReference type="InterPro" id="IPR013815">
    <property type="entry name" value="ATP_grasp_subdomain_1"/>
</dbReference>
<comment type="function">
    <text evidence="2 18">Cell wall formation.</text>
</comment>
<evidence type="ECO:0000256" key="8">
    <source>
        <dbReference type="ARBA" id="ARBA00022598"/>
    </source>
</evidence>
<dbReference type="Pfam" id="PF07478">
    <property type="entry name" value="Dala_Dala_lig_C"/>
    <property type="match status" value="1"/>
</dbReference>
<dbReference type="PIRSF" id="PIRSF039102">
    <property type="entry name" value="Ddl/VanB"/>
    <property type="match status" value="1"/>
</dbReference>
<protein>
    <recommendedName>
        <fullName evidence="6 18">D-alanine--D-alanine ligase</fullName>
        <ecNumber evidence="6 18">6.3.2.4</ecNumber>
    </recommendedName>
    <alternativeName>
        <fullName evidence="18">D-Ala-D-Ala ligase</fullName>
    </alternativeName>
    <alternativeName>
        <fullName evidence="18">D-alanylalanine synthetase</fullName>
    </alternativeName>
</protein>
<dbReference type="NCBIfam" id="NF002378">
    <property type="entry name" value="PRK01372.1"/>
    <property type="match status" value="1"/>
</dbReference>
<evidence type="ECO:0000256" key="16">
    <source>
        <dbReference type="ARBA" id="ARBA00023316"/>
    </source>
</evidence>
<dbReference type="PROSITE" id="PS00843">
    <property type="entry name" value="DALA_DALA_LIGASE_1"/>
    <property type="match status" value="1"/>
</dbReference>
<name>A0A545UKB1_9GAMM</name>
<evidence type="ECO:0000256" key="5">
    <source>
        <dbReference type="ARBA" id="ARBA00010871"/>
    </source>
</evidence>
<keyword evidence="13 18" id="KW-0133">Cell shape</keyword>
<evidence type="ECO:0000256" key="3">
    <source>
        <dbReference type="ARBA" id="ARBA00004496"/>
    </source>
</evidence>
<keyword evidence="10 21" id="KW-0547">Nucleotide-binding</keyword>
<gene>
    <name evidence="18" type="primary">ddl</name>
    <name evidence="23" type="ORF">FLL46_02880</name>
</gene>
<evidence type="ECO:0000256" key="1">
    <source>
        <dbReference type="ARBA" id="ARBA00001936"/>
    </source>
</evidence>
<feature type="domain" description="ATP-grasp" evidence="22">
    <location>
        <begin position="111"/>
        <end position="312"/>
    </location>
</feature>
<dbReference type="InterPro" id="IPR011095">
    <property type="entry name" value="Dala_Dala_lig_C"/>
</dbReference>
<evidence type="ECO:0000256" key="10">
    <source>
        <dbReference type="ARBA" id="ARBA00022741"/>
    </source>
</evidence>
<dbReference type="PANTHER" id="PTHR23132">
    <property type="entry name" value="D-ALANINE--D-ALANINE LIGASE"/>
    <property type="match status" value="1"/>
</dbReference>
<feature type="active site" evidence="19">
    <location>
        <position position="290"/>
    </location>
</feature>
<dbReference type="GO" id="GO:0008716">
    <property type="term" value="F:D-alanine-D-alanine ligase activity"/>
    <property type="evidence" value="ECO:0007669"/>
    <property type="project" value="UniProtKB-UniRule"/>
</dbReference>
<dbReference type="Gene3D" id="3.40.50.20">
    <property type="match status" value="1"/>
</dbReference>
<evidence type="ECO:0000256" key="19">
    <source>
        <dbReference type="PIRSR" id="PIRSR039102-1"/>
    </source>
</evidence>
<dbReference type="GO" id="GO:0046872">
    <property type="term" value="F:metal ion binding"/>
    <property type="evidence" value="ECO:0007669"/>
    <property type="project" value="UniProtKB-KW"/>
</dbReference>
<dbReference type="InterPro" id="IPR011127">
    <property type="entry name" value="Dala_Dala_lig_N"/>
</dbReference>
<dbReference type="Gene3D" id="3.30.470.20">
    <property type="entry name" value="ATP-grasp fold, B domain"/>
    <property type="match status" value="1"/>
</dbReference>
<feature type="binding site" evidence="20">
    <location>
        <position position="281"/>
    </location>
    <ligand>
        <name>Mg(2+)</name>
        <dbReference type="ChEBI" id="CHEBI:18420"/>
        <label>2</label>
    </ligand>
</feature>
<dbReference type="AlphaFoldDB" id="A0A545UKB1"/>
<feature type="binding site" evidence="20">
    <location>
        <position position="279"/>
    </location>
    <ligand>
        <name>Mg(2+)</name>
        <dbReference type="ChEBI" id="CHEBI:18420"/>
        <label>2</label>
    </ligand>
</feature>
<evidence type="ECO:0000256" key="20">
    <source>
        <dbReference type="PIRSR" id="PIRSR039102-3"/>
    </source>
</evidence>
<proteinExistence type="inferred from homology"/>